<keyword evidence="4" id="KW-1185">Reference proteome</keyword>
<dbReference type="InterPro" id="IPR036249">
    <property type="entry name" value="Thioredoxin-like_sf"/>
</dbReference>
<feature type="domain" description="Thioredoxin" evidence="2">
    <location>
        <begin position="17"/>
        <end position="171"/>
    </location>
</feature>
<proteinExistence type="predicted"/>
<dbReference type="PROSITE" id="PS51352">
    <property type="entry name" value="THIOREDOXIN_2"/>
    <property type="match status" value="1"/>
</dbReference>
<dbReference type="InterPro" id="IPR000866">
    <property type="entry name" value="AhpC/TSA"/>
</dbReference>
<dbReference type="SUPFAM" id="SSF52833">
    <property type="entry name" value="Thioredoxin-like"/>
    <property type="match status" value="1"/>
</dbReference>
<accession>A0ABU2FPZ9</accession>
<comment type="caution">
    <text evidence="3">The sequence shown here is derived from an EMBL/GenBank/DDBJ whole genome shotgun (WGS) entry which is preliminary data.</text>
</comment>
<evidence type="ECO:0000259" key="2">
    <source>
        <dbReference type="PROSITE" id="PS51352"/>
    </source>
</evidence>
<dbReference type="Gene3D" id="3.40.30.10">
    <property type="entry name" value="Glutaredoxin"/>
    <property type="match status" value="1"/>
</dbReference>
<evidence type="ECO:0000256" key="1">
    <source>
        <dbReference type="ARBA" id="ARBA00023284"/>
    </source>
</evidence>
<reference evidence="3 4" key="1">
    <citation type="submission" date="2022-06" db="EMBL/GenBank/DDBJ databases">
        <title>Halomicroarcula sp. a new haloarchaeum isolate from saline soil.</title>
        <authorList>
            <person name="Strakova D."/>
            <person name="Galisteo C."/>
            <person name="Sanchez-Porro C."/>
            <person name="Ventosa A."/>
        </authorList>
    </citation>
    <scope>NUCLEOTIDE SEQUENCE [LARGE SCALE GENOMIC DNA]</scope>
    <source>
        <strain evidence="3 4">S3CR25-11</strain>
    </source>
</reference>
<sequence length="171" mass="19045">MAELDFDVVELGPADHPEEGETAPDFTRPLVNDEYWADASLAEVCADSDDPVLLLFHAMDGAFPATYLWNEVRDRGWHEDATLVGVSISTPYAHKDLLHERDIEGQARLFSDPKNGVAEAYGIDMDASGMDGLTEPRPAIFLLDDERTVEYAWVGEEWPAFPDYDAVEAQL</sequence>
<name>A0ABU2FPZ9_9EURY</name>
<keyword evidence="1" id="KW-0676">Redox-active center</keyword>
<dbReference type="Pfam" id="PF00578">
    <property type="entry name" value="AhpC-TSA"/>
    <property type="match status" value="1"/>
</dbReference>
<evidence type="ECO:0000313" key="4">
    <source>
        <dbReference type="Proteomes" id="UP001268864"/>
    </source>
</evidence>
<dbReference type="Proteomes" id="UP001268864">
    <property type="component" value="Unassembled WGS sequence"/>
</dbReference>
<dbReference type="InterPro" id="IPR013766">
    <property type="entry name" value="Thioredoxin_domain"/>
</dbReference>
<organism evidence="3 4">
    <name type="scientific">Haloarcula onubensis</name>
    <dbReference type="NCBI Taxonomy" id="2950539"/>
    <lineage>
        <taxon>Archaea</taxon>
        <taxon>Methanobacteriati</taxon>
        <taxon>Methanobacteriota</taxon>
        <taxon>Stenosarchaea group</taxon>
        <taxon>Halobacteria</taxon>
        <taxon>Halobacteriales</taxon>
        <taxon>Haloarculaceae</taxon>
        <taxon>Haloarcula</taxon>
    </lineage>
</organism>
<dbReference type="PANTHER" id="PTHR43110">
    <property type="entry name" value="THIOL PEROXIDASE"/>
    <property type="match status" value="1"/>
</dbReference>
<evidence type="ECO:0000313" key="3">
    <source>
        <dbReference type="EMBL" id="MDS0282499.1"/>
    </source>
</evidence>
<dbReference type="EMBL" id="JAMQOS010000003">
    <property type="protein sequence ID" value="MDS0282499.1"/>
    <property type="molecule type" value="Genomic_DNA"/>
</dbReference>
<dbReference type="PANTHER" id="PTHR43110:SF1">
    <property type="entry name" value="THIOL PEROXIDASE"/>
    <property type="match status" value="1"/>
</dbReference>
<gene>
    <name evidence="3" type="ORF">NDI86_10220</name>
</gene>
<protein>
    <submittedName>
        <fullName evidence="3">Redoxin domain-containing protein</fullName>
    </submittedName>
</protein>
<dbReference type="InterPro" id="IPR050455">
    <property type="entry name" value="Tpx_Peroxidase_subfamily"/>
</dbReference>
<dbReference type="RefSeq" id="WP_310900328.1">
    <property type="nucleotide sequence ID" value="NZ_JAMQOS010000003.1"/>
</dbReference>